<comment type="subcellular location">
    <subcellularLocation>
        <location evidence="1">Membrane</location>
        <topology evidence="1">Multi-pass membrane protein</topology>
    </subcellularLocation>
</comment>
<dbReference type="EMBL" id="CP033169">
    <property type="protein sequence ID" value="AYO31803.1"/>
    <property type="molecule type" value="Genomic_DNA"/>
</dbReference>
<keyword evidence="4 9" id="KW-0812">Transmembrane</keyword>
<dbReference type="Gene3D" id="3.30.70.2170">
    <property type="match status" value="1"/>
</dbReference>
<dbReference type="Gene3D" id="3.30.70.2750">
    <property type="match status" value="1"/>
</dbReference>
<proteinExistence type="inferred from homology"/>
<feature type="transmembrane region" description="Helical" evidence="9">
    <location>
        <begin position="480"/>
        <end position="498"/>
    </location>
</feature>
<comment type="similarity">
    <text evidence="2">Belongs to the V-ATPase 116 kDa subunit family.</text>
</comment>
<feature type="transmembrane region" description="Helical" evidence="9">
    <location>
        <begin position="405"/>
        <end position="427"/>
    </location>
</feature>
<feature type="transmembrane region" description="Helical" evidence="9">
    <location>
        <begin position="367"/>
        <end position="393"/>
    </location>
</feature>
<evidence type="ECO:0000256" key="6">
    <source>
        <dbReference type="ARBA" id="ARBA00023065"/>
    </source>
</evidence>
<keyword evidence="8" id="KW-0175">Coiled coil</keyword>
<evidence type="ECO:0000256" key="5">
    <source>
        <dbReference type="ARBA" id="ARBA00022989"/>
    </source>
</evidence>
<dbReference type="AlphaFoldDB" id="A0A3G2R8R4"/>
<dbReference type="PANTHER" id="PTHR11629">
    <property type="entry name" value="VACUOLAR PROTON ATPASES"/>
    <property type="match status" value="1"/>
</dbReference>
<organism evidence="10 11">
    <name type="scientific">Biomaibacter acetigenes</name>
    <dbReference type="NCBI Taxonomy" id="2316383"/>
    <lineage>
        <taxon>Bacteria</taxon>
        <taxon>Bacillati</taxon>
        <taxon>Bacillota</taxon>
        <taxon>Clostridia</taxon>
        <taxon>Thermosediminibacterales</taxon>
        <taxon>Tepidanaerobacteraceae</taxon>
        <taxon>Biomaibacter</taxon>
    </lineage>
</organism>
<feature type="transmembrane region" description="Helical" evidence="9">
    <location>
        <begin position="447"/>
        <end position="468"/>
    </location>
</feature>
<name>A0A3G2R8R4_9FIRM</name>
<feature type="coiled-coil region" evidence="8">
    <location>
        <begin position="234"/>
        <end position="261"/>
    </location>
</feature>
<dbReference type="Gene3D" id="1.20.1460.20">
    <property type="match status" value="1"/>
</dbReference>
<dbReference type="InterPro" id="IPR002490">
    <property type="entry name" value="V-ATPase_116kDa_su"/>
</dbReference>
<evidence type="ECO:0000256" key="8">
    <source>
        <dbReference type="SAM" id="Coils"/>
    </source>
</evidence>
<dbReference type="Pfam" id="PF01496">
    <property type="entry name" value="V_ATPase_I"/>
    <property type="match status" value="1"/>
</dbReference>
<evidence type="ECO:0000256" key="9">
    <source>
        <dbReference type="SAM" id="Phobius"/>
    </source>
</evidence>
<dbReference type="GO" id="GO:0007035">
    <property type="term" value="P:vacuolar acidification"/>
    <property type="evidence" value="ECO:0007669"/>
    <property type="project" value="TreeGrafter"/>
</dbReference>
<dbReference type="RefSeq" id="WP_120767269.1">
    <property type="nucleotide sequence ID" value="NZ_CP033169.1"/>
</dbReference>
<dbReference type="GO" id="GO:0051117">
    <property type="term" value="F:ATPase binding"/>
    <property type="evidence" value="ECO:0007669"/>
    <property type="project" value="TreeGrafter"/>
</dbReference>
<feature type="transmembrane region" description="Helical" evidence="9">
    <location>
        <begin position="579"/>
        <end position="599"/>
    </location>
</feature>
<keyword evidence="7 9" id="KW-0472">Membrane</keyword>
<sequence>MAIVNMKKMHLLGLKNEQDKILSTIQKTGAVEVIDITQQAPEHEVQQNQVHQGLEKELSELDSRLSKLKFGIDFLKPYVRENNPLLYGRPAVQKEQLDEMLSREDQYFTVLQAVSGLDQRLSYLKGEESKINNRIELLSSWEQLDIPLEQLGHTEKTEFLPIVVPIKTYEDFRNRLKERQLPAEVMTIGGNRDETFGLLVYYRAQKGELQDIMKEFSVSVQEFSGLKGTPREIIARDKERLSGIEAERQGIRREAQALADQRFSFEVLYDYWSVVRDKKQNMLKTAETGKTFLLTAWVPEPLEDKLKRRILDTTDAVYIEFSPPEEDEEIPVMLENPRLVQPFELITELYSLPDPKGLDPNLYMAPFYFVFFGMMVSDAGYGLVLSLLTGLALWKLKLAGQGKKLVELLFLGGISTFIWGAIFGGWFGDLIKLKPLWINPLDNPMAILVLSFAFGVIQIYTGLLLSAYKNIRAGRTADAFMDQGLWIVFLSGLIMLAFPQLGFIAKYVAFAGALGLLLTQGRAQKSILMKFLSGLLSLYGVTGYLSDVLSYSRLLALGLATGVIAVVINTMARLVGVNAIGVIIMIIIMIGGHIFNIAINTLGAYVHSSRLQYIEFFSKFYDSGGRAFDPMKVKTTYVDFENL</sequence>
<evidence type="ECO:0000256" key="2">
    <source>
        <dbReference type="ARBA" id="ARBA00009904"/>
    </source>
</evidence>
<keyword evidence="3" id="KW-0813">Transport</keyword>
<dbReference type="Proteomes" id="UP000280960">
    <property type="component" value="Chromosome"/>
</dbReference>
<evidence type="ECO:0000256" key="7">
    <source>
        <dbReference type="ARBA" id="ARBA00023136"/>
    </source>
</evidence>
<accession>A0A3G2R8R4</accession>
<keyword evidence="5 9" id="KW-1133">Transmembrane helix</keyword>
<dbReference type="GO" id="GO:0016471">
    <property type="term" value="C:vacuolar proton-transporting V-type ATPase complex"/>
    <property type="evidence" value="ECO:0007669"/>
    <property type="project" value="TreeGrafter"/>
</dbReference>
<feature type="transmembrane region" description="Helical" evidence="9">
    <location>
        <begin position="551"/>
        <end position="572"/>
    </location>
</feature>
<protein>
    <submittedName>
        <fullName evidence="10">V-type ATP synthase subunit I</fullName>
    </submittedName>
</protein>
<reference evidence="10 11" key="1">
    <citation type="submission" date="2018-10" db="EMBL/GenBank/DDBJ databases">
        <authorList>
            <person name="Zhang X."/>
        </authorList>
    </citation>
    <scope>NUCLEOTIDE SEQUENCE [LARGE SCALE GENOMIC DNA]</scope>
    <source>
        <strain evidence="10 11">SK-G1</strain>
    </source>
</reference>
<dbReference type="KEGG" id="bacg:D2962_15410"/>
<evidence type="ECO:0000313" key="10">
    <source>
        <dbReference type="EMBL" id="AYO31803.1"/>
    </source>
</evidence>
<evidence type="ECO:0000256" key="4">
    <source>
        <dbReference type="ARBA" id="ARBA00022692"/>
    </source>
</evidence>
<keyword evidence="6" id="KW-0406">Ion transport</keyword>
<evidence type="ECO:0000256" key="1">
    <source>
        <dbReference type="ARBA" id="ARBA00004141"/>
    </source>
</evidence>
<evidence type="ECO:0000256" key="3">
    <source>
        <dbReference type="ARBA" id="ARBA00022448"/>
    </source>
</evidence>
<dbReference type="PANTHER" id="PTHR11629:SF63">
    <property type="entry name" value="V-TYPE PROTON ATPASE SUBUNIT A"/>
    <property type="match status" value="1"/>
</dbReference>
<dbReference type="GO" id="GO:0046961">
    <property type="term" value="F:proton-transporting ATPase activity, rotational mechanism"/>
    <property type="evidence" value="ECO:0007669"/>
    <property type="project" value="InterPro"/>
</dbReference>
<keyword evidence="11" id="KW-1185">Reference proteome</keyword>
<gene>
    <name evidence="10" type="ORF">D2962_15410</name>
</gene>
<evidence type="ECO:0000313" key="11">
    <source>
        <dbReference type="Proteomes" id="UP000280960"/>
    </source>
</evidence>
<dbReference type="GO" id="GO:0033179">
    <property type="term" value="C:proton-transporting V-type ATPase, V0 domain"/>
    <property type="evidence" value="ECO:0007669"/>
    <property type="project" value="InterPro"/>
</dbReference>